<organism evidence="2 3">
    <name type="scientific">Chrysodeixis includens</name>
    <name type="common">Soybean looper</name>
    <name type="synonym">Pseudoplusia includens</name>
    <dbReference type="NCBI Taxonomy" id="689277"/>
    <lineage>
        <taxon>Eukaryota</taxon>
        <taxon>Metazoa</taxon>
        <taxon>Ecdysozoa</taxon>
        <taxon>Arthropoda</taxon>
        <taxon>Hexapoda</taxon>
        <taxon>Insecta</taxon>
        <taxon>Pterygota</taxon>
        <taxon>Neoptera</taxon>
        <taxon>Endopterygota</taxon>
        <taxon>Lepidoptera</taxon>
        <taxon>Glossata</taxon>
        <taxon>Ditrysia</taxon>
        <taxon>Noctuoidea</taxon>
        <taxon>Noctuidae</taxon>
        <taxon>Plusiinae</taxon>
        <taxon>Chrysodeixis</taxon>
    </lineage>
</organism>
<name>A0A9N8KVG2_CHRIL</name>
<protein>
    <submittedName>
        <fullName evidence="2">Uncharacterized protein</fullName>
    </submittedName>
</protein>
<proteinExistence type="predicted"/>
<dbReference type="EMBL" id="LR824016">
    <property type="protein sequence ID" value="CAD0200882.1"/>
    <property type="molecule type" value="Genomic_DNA"/>
</dbReference>
<feature type="compositionally biased region" description="Basic and acidic residues" evidence="1">
    <location>
        <begin position="90"/>
        <end position="105"/>
    </location>
</feature>
<feature type="region of interest" description="Disordered" evidence="1">
    <location>
        <begin position="1"/>
        <end position="126"/>
    </location>
</feature>
<evidence type="ECO:0000256" key="1">
    <source>
        <dbReference type="SAM" id="MobiDB-lite"/>
    </source>
</evidence>
<feature type="compositionally biased region" description="Low complexity" evidence="1">
    <location>
        <begin position="11"/>
        <end position="30"/>
    </location>
</feature>
<feature type="compositionally biased region" description="Basic residues" evidence="1">
    <location>
        <begin position="106"/>
        <end position="117"/>
    </location>
</feature>
<sequence>MNREPSPIELSAAAVRARSSAPQGPARARPAPVPAPAEVTLRPNMAARAQEVRSLPIGTSPSAGAATPAAVHRSEQGSARSPQPEPTRSCTREPLPRCGETDEGRPRRRRRRLRRTRTPPPVPFRGCAVAAERAGPRQLIITAATREHQ</sequence>
<accession>A0A9N8KVG2</accession>
<evidence type="ECO:0000313" key="3">
    <source>
        <dbReference type="Proteomes" id="UP001154114"/>
    </source>
</evidence>
<evidence type="ECO:0000313" key="2">
    <source>
        <dbReference type="EMBL" id="CAD0200882.1"/>
    </source>
</evidence>
<gene>
    <name evidence="2" type="ORF">CINC_LOCUS2563</name>
</gene>
<dbReference type="OrthoDB" id="7485907at2759"/>
<reference evidence="2" key="1">
    <citation type="submission" date="2021-12" db="EMBL/GenBank/DDBJ databases">
        <authorList>
            <person name="King R."/>
        </authorList>
    </citation>
    <scope>NUCLEOTIDE SEQUENCE</scope>
</reference>
<keyword evidence="3" id="KW-1185">Reference proteome</keyword>
<feature type="compositionally biased region" description="Low complexity" evidence="1">
    <location>
        <begin position="58"/>
        <end position="70"/>
    </location>
</feature>
<dbReference type="Proteomes" id="UP001154114">
    <property type="component" value="Chromosome 13"/>
</dbReference>
<feature type="compositionally biased region" description="Polar residues" evidence="1">
    <location>
        <begin position="76"/>
        <end position="89"/>
    </location>
</feature>
<dbReference type="AlphaFoldDB" id="A0A9N8KVG2"/>